<feature type="non-terminal residue" evidence="1">
    <location>
        <position position="1"/>
    </location>
</feature>
<protein>
    <submittedName>
        <fullName evidence="1">Uncharacterized protein</fullName>
    </submittedName>
</protein>
<proteinExistence type="predicted"/>
<keyword evidence="2" id="KW-1185">Reference proteome</keyword>
<organism evidence="1 2">
    <name type="scientific">Mya arenaria</name>
    <name type="common">Soft-shell clam</name>
    <dbReference type="NCBI Taxonomy" id="6604"/>
    <lineage>
        <taxon>Eukaryota</taxon>
        <taxon>Metazoa</taxon>
        <taxon>Spiralia</taxon>
        <taxon>Lophotrochozoa</taxon>
        <taxon>Mollusca</taxon>
        <taxon>Bivalvia</taxon>
        <taxon>Autobranchia</taxon>
        <taxon>Heteroconchia</taxon>
        <taxon>Euheterodonta</taxon>
        <taxon>Imparidentia</taxon>
        <taxon>Neoheterodontei</taxon>
        <taxon>Myida</taxon>
        <taxon>Myoidea</taxon>
        <taxon>Myidae</taxon>
        <taxon>Mya</taxon>
    </lineage>
</organism>
<gene>
    <name evidence="1" type="ORF">MAR_011001</name>
</gene>
<reference evidence="1" key="1">
    <citation type="submission" date="2022-11" db="EMBL/GenBank/DDBJ databases">
        <title>Centuries of genome instability and evolution in soft-shell clam transmissible cancer (bioRxiv).</title>
        <authorList>
            <person name="Hart S.F.M."/>
            <person name="Yonemitsu M.A."/>
            <person name="Giersch R.M."/>
            <person name="Beal B.F."/>
            <person name="Arriagada G."/>
            <person name="Davis B.W."/>
            <person name="Ostrander E.A."/>
            <person name="Goff S.P."/>
            <person name="Metzger M.J."/>
        </authorList>
    </citation>
    <scope>NUCLEOTIDE SEQUENCE</scope>
    <source>
        <strain evidence="1">MELC-2E11</strain>
        <tissue evidence="1">Siphon/mantle</tissue>
    </source>
</reference>
<dbReference type="EMBL" id="CP111025">
    <property type="protein sequence ID" value="WAR25297.1"/>
    <property type="molecule type" value="Genomic_DNA"/>
</dbReference>
<evidence type="ECO:0000313" key="2">
    <source>
        <dbReference type="Proteomes" id="UP001164746"/>
    </source>
</evidence>
<dbReference type="Proteomes" id="UP001164746">
    <property type="component" value="Chromosome 14"/>
</dbReference>
<evidence type="ECO:0000313" key="1">
    <source>
        <dbReference type="EMBL" id="WAR25297.1"/>
    </source>
</evidence>
<sequence>MVGEGVRQGVGWRGRGSLKLTPRCVGIFGFVGHQSVNHWYKSVYRYCFNQPPVYRFYVNEYQHYMNKSVYRYRYFMYESINKYRYYMYEYNKYRYYMYEYNKYRYYMYEYNKYRYYMYEYNKYRYYMYESAYRYLMYESVYRYRYYMYESAYRYLMYESVYRYRYYMYKSAYRYRYSMYESAYRFTYYIYESAYRYKYYMYESVYRHYMYESVYRYYMYESVYRHYMYESVYRHYMYESVYRHYMYESVYRHYMYESVYRHYMYESVYRHYMYESVYRHYIVELAGLLQDLVHMVFAYTFVEKQGETGKHEEWIPIAKLVRCRQLLELKQSNFLLINSLLTIVNSLLTVTDVVLLFGFIGPGCDGVVHTKMMCLCCLGVEKPSLKRIPMNHCHCQNPNCDFSSADWEERYEAELTELLISWPLSDGRDMGGLINVAVLGEAIPVFGEWAVNPELSFTIVDSLLLASRVCKGEFFLRGIGRQRAPHHLQHVKGILKGELTFEFKKQPPVAEEQ</sequence>
<accession>A0ABY7FT11</accession>
<name>A0ABY7FT11_MYAAR</name>